<reference evidence="2 3" key="1">
    <citation type="journal article" date="2020" name="Nat. Microbiol.">
        <title>Lysogenic host-virus interactions in SAR11 marine bacteria.</title>
        <authorList>
            <person name="Morris R.M."/>
            <person name="Cain K.R."/>
            <person name="Hvorecny K.L."/>
            <person name="Kollman J.M."/>
        </authorList>
    </citation>
    <scope>NUCLEOTIDE SEQUENCE [LARGE SCALE GENOMIC DNA]</scope>
    <source>
        <strain evidence="2 3">NP1</strain>
    </source>
</reference>
<dbReference type="GO" id="GO:0032787">
    <property type="term" value="P:monocarboxylic acid metabolic process"/>
    <property type="evidence" value="ECO:0007669"/>
    <property type="project" value="UniProtKB-ARBA"/>
</dbReference>
<protein>
    <submittedName>
        <fullName evidence="2">3-oxoacyl-ACP reductase FabG</fullName>
    </submittedName>
</protein>
<accession>A0A6H1Q0P7</accession>
<dbReference type="RefSeq" id="WP_168606385.1">
    <property type="nucleotide sequence ID" value="NZ_CP038852.1"/>
</dbReference>
<dbReference type="AlphaFoldDB" id="A0A6H1Q0P7"/>
<dbReference type="Gene3D" id="3.40.50.720">
    <property type="entry name" value="NAD(P)-binding Rossmann-like Domain"/>
    <property type="match status" value="1"/>
</dbReference>
<dbReference type="PRINTS" id="PR00081">
    <property type="entry name" value="GDHRDH"/>
</dbReference>
<dbReference type="EMBL" id="CP038852">
    <property type="protein sequence ID" value="QIZ20492.1"/>
    <property type="molecule type" value="Genomic_DNA"/>
</dbReference>
<name>A0A6H1Q0P7_9PROT</name>
<dbReference type="NCBIfam" id="NF005559">
    <property type="entry name" value="PRK07231.1"/>
    <property type="match status" value="1"/>
</dbReference>
<dbReference type="PANTHER" id="PTHR42879:SF2">
    <property type="entry name" value="3-OXOACYL-[ACYL-CARRIER-PROTEIN] REDUCTASE FABG"/>
    <property type="match status" value="1"/>
</dbReference>
<evidence type="ECO:0000313" key="2">
    <source>
        <dbReference type="EMBL" id="QIZ20492.1"/>
    </source>
</evidence>
<dbReference type="InterPro" id="IPR002347">
    <property type="entry name" value="SDR_fam"/>
</dbReference>
<comment type="similarity">
    <text evidence="1">Belongs to the short-chain dehydrogenases/reductases (SDR) family.</text>
</comment>
<dbReference type="InterPro" id="IPR036291">
    <property type="entry name" value="NAD(P)-bd_dom_sf"/>
</dbReference>
<evidence type="ECO:0000313" key="3">
    <source>
        <dbReference type="Proteomes" id="UP000501094"/>
    </source>
</evidence>
<proteinExistence type="inferred from homology"/>
<sequence>MKLKDRIAIVTGGGKGIGAEICLRLASEGAKIVIAEMDIENGEKISKKIQDNNGGAIVVETNVAEEDSANNMAEAAIKKFGKIDILVNNAGIRHINNILDHTKQQWDDMISVNLTGPYLCCKSVIPHMIKNGKGKIINFGSIASFMGRPDRVAYVAAKSGILGLTRALAVDLTGKNINVNTICPGLISTPFNQKFAEDPTHGEAWGKETIVGRWGLPSDISGAAVFLSSDDADFINGSEIKIDGGWLAAKTRKGEISN</sequence>
<dbReference type="KEGG" id="peg:E5R92_01670"/>
<dbReference type="InterPro" id="IPR020904">
    <property type="entry name" value="Sc_DH/Rdtase_CS"/>
</dbReference>
<dbReference type="PANTHER" id="PTHR42879">
    <property type="entry name" value="3-OXOACYL-(ACYL-CARRIER-PROTEIN) REDUCTASE"/>
    <property type="match status" value="1"/>
</dbReference>
<evidence type="ECO:0000256" key="1">
    <source>
        <dbReference type="ARBA" id="ARBA00006484"/>
    </source>
</evidence>
<dbReference type="InterPro" id="IPR050259">
    <property type="entry name" value="SDR"/>
</dbReference>
<dbReference type="CDD" id="cd05233">
    <property type="entry name" value="SDR_c"/>
    <property type="match status" value="1"/>
</dbReference>
<dbReference type="FunFam" id="3.40.50.720:FF:000084">
    <property type="entry name" value="Short-chain dehydrogenase reductase"/>
    <property type="match status" value="1"/>
</dbReference>
<keyword evidence="3" id="KW-1185">Reference proteome</keyword>
<dbReference type="SUPFAM" id="SSF51735">
    <property type="entry name" value="NAD(P)-binding Rossmann-fold domains"/>
    <property type="match status" value="1"/>
</dbReference>
<dbReference type="Pfam" id="PF13561">
    <property type="entry name" value="adh_short_C2"/>
    <property type="match status" value="1"/>
</dbReference>
<dbReference type="Proteomes" id="UP000501094">
    <property type="component" value="Chromosome"/>
</dbReference>
<organism evidence="2 3">
    <name type="scientific">Candidatus Pelagibacter giovannonii</name>
    <dbReference type="NCBI Taxonomy" id="2563896"/>
    <lineage>
        <taxon>Bacteria</taxon>
        <taxon>Pseudomonadati</taxon>
        <taxon>Pseudomonadota</taxon>
        <taxon>Alphaproteobacteria</taxon>
        <taxon>Candidatus Pelagibacterales</taxon>
        <taxon>Candidatus Pelagibacteraceae</taxon>
        <taxon>Candidatus Pelagibacter</taxon>
    </lineage>
</organism>
<gene>
    <name evidence="2" type="ORF">E5R92_01670</name>
</gene>
<dbReference type="PROSITE" id="PS00061">
    <property type="entry name" value="ADH_SHORT"/>
    <property type="match status" value="1"/>
</dbReference>
<dbReference type="PRINTS" id="PR00080">
    <property type="entry name" value="SDRFAMILY"/>
</dbReference>